<dbReference type="RefSeq" id="WP_281412709.1">
    <property type="nucleotide sequence ID" value="NZ_CAJNBJ010000017.1"/>
</dbReference>
<dbReference type="SMART" id="SM00490">
    <property type="entry name" value="HELICc"/>
    <property type="match status" value="1"/>
</dbReference>
<gene>
    <name evidence="3" type="ORF">NSPZN2_40653</name>
</gene>
<evidence type="ECO:0000313" key="4">
    <source>
        <dbReference type="Proteomes" id="UP000675880"/>
    </source>
</evidence>
<evidence type="ECO:0000313" key="3">
    <source>
        <dbReference type="EMBL" id="CAE6778818.1"/>
    </source>
</evidence>
<accession>A0ABN7M0P1</accession>
<feature type="domain" description="Helicase C-terminal" evidence="2">
    <location>
        <begin position="890"/>
        <end position="1035"/>
    </location>
</feature>
<comment type="caution">
    <text evidence="3">The sequence shown here is derived from an EMBL/GenBank/DDBJ whole genome shotgun (WGS) entry which is preliminary data.</text>
</comment>
<protein>
    <recommendedName>
        <fullName evidence="2">Helicase C-terminal domain-containing protein</fullName>
    </recommendedName>
</protein>
<evidence type="ECO:0000259" key="2">
    <source>
        <dbReference type="PROSITE" id="PS51194"/>
    </source>
</evidence>
<dbReference type="Gene3D" id="3.40.50.300">
    <property type="entry name" value="P-loop containing nucleotide triphosphate hydrolases"/>
    <property type="match status" value="1"/>
</dbReference>
<dbReference type="InterPro" id="IPR027417">
    <property type="entry name" value="P-loop_NTPase"/>
</dbReference>
<dbReference type="PROSITE" id="PS51194">
    <property type="entry name" value="HELICASE_CTER"/>
    <property type="match status" value="1"/>
</dbReference>
<name>A0ABN7M0P1_9BACT</name>
<dbReference type="Proteomes" id="UP000675880">
    <property type="component" value="Unassembled WGS sequence"/>
</dbReference>
<feature type="region of interest" description="Disordered" evidence="1">
    <location>
        <begin position="64"/>
        <end position="95"/>
    </location>
</feature>
<reference evidence="3 4" key="1">
    <citation type="submission" date="2021-02" db="EMBL/GenBank/DDBJ databases">
        <authorList>
            <person name="Han P."/>
        </authorList>
    </citation>
    <scope>NUCLEOTIDE SEQUENCE [LARGE SCALE GENOMIC DNA]</scope>
    <source>
        <strain evidence="3">Candidatus Nitrospira sp. ZN2</strain>
    </source>
</reference>
<dbReference type="EMBL" id="CAJNBJ010000017">
    <property type="protein sequence ID" value="CAE6778818.1"/>
    <property type="molecule type" value="Genomic_DNA"/>
</dbReference>
<dbReference type="NCBIfam" id="NF038325">
    <property type="entry name" value="DISARM_DrmAS"/>
    <property type="match status" value="1"/>
</dbReference>
<proteinExistence type="predicted"/>
<keyword evidence="4" id="KW-1185">Reference proteome</keyword>
<organism evidence="3 4">
    <name type="scientific">Nitrospira defluvii</name>
    <dbReference type="NCBI Taxonomy" id="330214"/>
    <lineage>
        <taxon>Bacteria</taxon>
        <taxon>Pseudomonadati</taxon>
        <taxon>Nitrospirota</taxon>
        <taxon>Nitrospiria</taxon>
        <taxon>Nitrospirales</taxon>
        <taxon>Nitrospiraceae</taxon>
        <taxon>Nitrospira</taxon>
    </lineage>
</organism>
<feature type="region of interest" description="Disordered" evidence="1">
    <location>
        <begin position="1"/>
        <end position="21"/>
    </location>
</feature>
<dbReference type="Pfam" id="PF00271">
    <property type="entry name" value="Helicase_C"/>
    <property type="match status" value="1"/>
</dbReference>
<dbReference type="SUPFAM" id="SSF52540">
    <property type="entry name" value="P-loop containing nucleoside triphosphate hydrolases"/>
    <property type="match status" value="2"/>
</dbReference>
<dbReference type="CDD" id="cd18785">
    <property type="entry name" value="SF2_C"/>
    <property type="match status" value="1"/>
</dbReference>
<evidence type="ECO:0000256" key="1">
    <source>
        <dbReference type="SAM" id="MobiDB-lite"/>
    </source>
</evidence>
<sequence>MEPTQGSEARPVLDTSLPSPHAIRDELTEMVVKDLLGPAGGLDEELDQREDRANGRYLIGMLAPKSTRVEPEEQDALGTAEQDDSEVGPTDVSTPPTDTFFPNSMGLSFLVDSAAKAILVKTEWGRYRRVKSETQINKKTGAEATVWKREPLVGDPLTLLLKAGFFGPLCPRPDTDPTVVIQGKMQQTSRGWVVTVFFVNTSPEQDRKKDEAWVFQPKLWVLDAAQPPQPIFVQRRDWRHDLTKMDPITREETETLEMLYRHRLEFAVGHGVSIHVTSPEQDSTRATLLETEFVPRSEVEQQTPPTATDNPDLTAVVLDMKVLCSMPKADLLSSLRRLQIAYATWIEHEGAKPDDPAQRLEEHQSAAQRTIARCQRASMRLQEGIDLIEHNQQAEDAFRFANQAMWQQRLRSTYARKVRKSEVSAGAPMEPLDVPEIRSWRLFQLAFVLINLPSLTRLDHPDRSHPTDAVADLLWFATGGGKTEAYLGLTAYTLALRRLQGEVEGRPGDHGVAVLMRYTLRLLTLQQFQRAAALLCACEVIRKANGAKWGTVPFRLGLWVGSKATPNTLKQAAEALRQGNIGGRPTTGGTPHQLVSCPWCGREIKPHNVKVYESPNDIGRCVTYCGDATGSCEFSEAQAPKEGLPVMVVDEDIYRRPPSLLIATVDKFAQMPWKGETQHLFGQVNGLCLRHGFLSPEIEEDDTGNHPARGPLPRIQRQAHGPLRPPDLIIQDELHLISGPLGSMVTLYETAVDELCTWTVNGKQVRPKVIASTATIRRASDQVQKLFLRKLDVFPPQGTSITDSFFALQRPAGPEYPGRRYLGICAFGRRYPVTMIRVYVALMAAAQKLFEQYDNLADPWMTLTGYFNSIRELAGTRRLVEDDIRTRLRDADQRGLAKRLIRYGAVEELTSRKSGADIPKILERLEIIFDNAQEVQREADRKAGRQPTTRPYDAILATNMISVGVDIDRLGLMVMAGQPKTTSEYIQATSRVGRSRLGPGLVITVFNWARPRDLSHYETFEHYHETFYKHVEALSVTPFSPRALDRGLAGVLVALMRLREERLNGNEQAGSLQDTDPAMRDMVERLVARAENALHDPTVGALVRQMVMERRDHWLARVRSQRDFRLGYRDDSNGVVGLLKQAGVTGWELFTCLNSLRDVEGTADLILDPNPSGLRVDS</sequence>
<dbReference type="InterPro" id="IPR001650">
    <property type="entry name" value="Helicase_C-like"/>
</dbReference>